<protein>
    <submittedName>
        <fullName evidence="3">Transcriptional regulator</fullName>
    </submittedName>
</protein>
<dbReference type="GO" id="GO:0006355">
    <property type="term" value="P:regulation of DNA-templated transcription"/>
    <property type="evidence" value="ECO:0007669"/>
    <property type="project" value="InterPro"/>
</dbReference>
<dbReference type="InterPro" id="IPR039060">
    <property type="entry name" value="Antitox_HigA"/>
</dbReference>
<dbReference type="GO" id="GO:0001046">
    <property type="term" value="F:core promoter sequence-specific DNA binding"/>
    <property type="evidence" value="ECO:0007669"/>
    <property type="project" value="TreeGrafter"/>
</dbReference>
<dbReference type="InterPro" id="IPR001387">
    <property type="entry name" value="Cro/C1-type_HTH"/>
</dbReference>
<organism evidence="3 4">
    <name type="scientific">Pseudanabaena frigida</name>
    <dbReference type="NCBI Taxonomy" id="945775"/>
    <lineage>
        <taxon>Bacteria</taxon>
        <taxon>Bacillati</taxon>
        <taxon>Cyanobacteriota</taxon>
        <taxon>Cyanophyceae</taxon>
        <taxon>Pseudanabaenales</taxon>
        <taxon>Pseudanabaenaceae</taxon>
        <taxon>Pseudanabaena</taxon>
    </lineage>
</organism>
<accession>A0A2W4XVR0</accession>
<dbReference type="PANTHER" id="PTHR40455">
    <property type="entry name" value="ANTITOXIN HIGA"/>
    <property type="match status" value="1"/>
</dbReference>
<dbReference type="Proteomes" id="UP000249467">
    <property type="component" value="Unassembled WGS sequence"/>
</dbReference>
<dbReference type="EMBL" id="QBML01000018">
    <property type="protein sequence ID" value="PZO39391.1"/>
    <property type="molecule type" value="Genomic_DNA"/>
</dbReference>
<reference evidence="3 4" key="2">
    <citation type="submission" date="2018-06" db="EMBL/GenBank/DDBJ databases">
        <title>Metagenomic assembly of (sub)arctic Cyanobacteria and their associated microbiome from non-axenic cultures.</title>
        <authorList>
            <person name="Baurain D."/>
        </authorList>
    </citation>
    <scope>NUCLEOTIDE SEQUENCE [LARGE SCALE GENOMIC DNA]</scope>
    <source>
        <strain evidence="3">ULC066bin1</strain>
    </source>
</reference>
<dbReference type="EMBL" id="QBML01000018">
    <property type="protein sequence ID" value="PZO39411.1"/>
    <property type="molecule type" value="Genomic_DNA"/>
</dbReference>
<evidence type="ECO:0000313" key="4">
    <source>
        <dbReference type="Proteomes" id="UP000249467"/>
    </source>
</evidence>
<dbReference type="AlphaFoldDB" id="A0A2W4XVR0"/>
<proteinExistence type="predicted"/>
<sequence>MKTIKKNKKSYIDLLLEFPPRPIHSEEDLDAVQKVVYDLIDRGNLSTDEEEYLNVLGTLVEQYEQVHHPIPDIYGVELIEALLEEFDLKQKDLVPIFKTESIVSAVLNGHRKLMTEHIEKLANFFHVSPAVFFPATQIHSK</sequence>
<evidence type="ECO:0000259" key="1">
    <source>
        <dbReference type="PROSITE" id="PS50943"/>
    </source>
</evidence>
<reference evidence="3 4" key="1">
    <citation type="submission" date="2018-04" db="EMBL/GenBank/DDBJ databases">
        <authorList>
            <person name="Go L.Y."/>
            <person name="Mitchell J.A."/>
        </authorList>
    </citation>
    <scope>NUCLEOTIDE SEQUENCE [LARGE SCALE GENOMIC DNA]</scope>
    <source>
        <strain evidence="3">ULC066bin1</strain>
    </source>
</reference>
<evidence type="ECO:0000313" key="2">
    <source>
        <dbReference type="EMBL" id="PZO39391.1"/>
    </source>
</evidence>
<comment type="caution">
    <text evidence="3">The sequence shown here is derived from an EMBL/GenBank/DDBJ whole genome shotgun (WGS) entry which is preliminary data.</text>
</comment>
<dbReference type="PANTHER" id="PTHR40455:SF1">
    <property type="entry name" value="ANTITOXIN HIGA"/>
    <property type="match status" value="1"/>
</dbReference>
<evidence type="ECO:0000313" key="3">
    <source>
        <dbReference type="EMBL" id="PZO39411.1"/>
    </source>
</evidence>
<dbReference type="PROSITE" id="PS50943">
    <property type="entry name" value="HTH_CROC1"/>
    <property type="match status" value="1"/>
</dbReference>
<dbReference type="Gene3D" id="1.10.260.40">
    <property type="entry name" value="lambda repressor-like DNA-binding domains"/>
    <property type="match status" value="1"/>
</dbReference>
<name>A0A2W4XVR0_9CYAN</name>
<dbReference type="SUPFAM" id="SSF47413">
    <property type="entry name" value="lambda repressor-like DNA-binding domains"/>
    <property type="match status" value="1"/>
</dbReference>
<dbReference type="InterPro" id="IPR010982">
    <property type="entry name" value="Lambda_DNA-bd_dom_sf"/>
</dbReference>
<gene>
    <name evidence="2" type="ORF">DCF19_14095</name>
    <name evidence="3" type="ORF">DCF19_14215</name>
</gene>
<feature type="domain" description="HTH cro/C1-type" evidence="1">
    <location>
        <begin position="103"/>
        <end position="132"/>
    </location>
</feature>